<dbReference type="InterPro" id="IPR001920">
    <property type="entry name" value="Asp/Glu_race"/>
</dbReference>
<dbReference type="AlphaFoldDB" id="A0A0H3FD72"/>
<reference evidence="1 2" key="2">
    <citation type="journal article" date="2012" name="J. Bacteriol.">
        <title>Complete Genome Sequence of Rahnella sp. Strain Y9602, a Gammaproteobacterium Isolate from Metal- and Radionuclide-Contaminated Soil.</title>
        <authorList>
            <person name="Martinez R.J."/>
            <person name="Bruce D."/>
            <person name="Detter C."/>
            <person name="Goodwin L.A."/>
            <person name="Han J."/>
            <person name="Han C.S."/>
            <person name="Held B."/>
            <person name="Land M.L."/>
            <person name="Mikhailova N."/>
            <person name="Nolan M."/>
            <person name="Pennacchio L."/>
            <person name="Pitluck S."/>
            <person name="Tapia R."/>
            <person name="Woyke T."/>
            <person name="Sobecky P.A."/>
        </authorList>
    </citation>
    <scope>NUCLEOTIDE SEQUENCE [LARGE SCALE GENOMIC DNA]</scope>
    <source>
        <strain evidence="1 2">Y9602</strain>
    </source>
</reference>
<accession>A0A0H3FD72</accession>
<dbReference type="NCBIfam" id="NF007788">
    <property type="entry name" value="PRK10481.1"/>
    <property type="match status" value="1"/>
</dbReference>
<dbReference type="Pfam" id="PF07302">
    <property type="entry name" value="AroM"/>
    <property type="match status" value="1"/>
</dbReference>
<proteinExistence type="predicted"/>
<evidence type="ECO:0000313" key="1">
    <source>
        <dbReference type="EMBL" id="ADW74996.1"/>
    </source>
</evidence>
<dbReference type="HOGENOM" id="CLU_077346_0_0_6"/>
<organism evidence="1 2">
    <name type="scientific">Rahnella sp. (strain Y9602)</name>
    <dbReference type="NCBI Taxonomy" id="2703885"/>
    <lineage>
        <taxon>Bacteria</taxon>
        <taxon>Pseudomonadati</taxon>
        <taxon>Pseudomonadota</taxon>
        <taxon>Gammaproteobacteria</taxon>
        <taxon>Enterobacterales</taxon>
        <taxon>Yersiniaceae</taxon>
        <taxon>Rahnella</taxon>
    </lineage>
</organism>
<evidence type="ECO:0000313" key="2">
    <source>
        <dbReference type="Proteomes" id="UP000007257"/>
    </source>
</evidence>
<gene>
    <name evidence="1" type="ordered locus">Rahaq_3403</name>
</gene>
<dbReference type="KEGG" id="rah:Rahaq_3403"/>
<dbReference type="Gene3D" id="3.40.50.1860">
    <property type="match status" value="1"/>
</dbReference>
<reference evidence="2" key="1">
    <citation type="submission" date="2011-01" db="EMBL/GenBank/DDBJ databases">
        <title>Complete sequence of chromosome of Rahnella sp. Y9602.</title>
        <authorList>
            <consortium name="US DOE Joint Genome Institute"/>
            <person name="Lucas S."/>
            <person name="Copeland A."/>
            <person name="Lapidus A."/>
            <person name="Cheng J.-F."/>
            <person name="Goodwin L."/>
            <person name="Pitluck S."/>
            <person name="Lu M."/>
            <person name="Detter J.C."/>
            <person name="Han C."/>
            <person name="Tapia R."/>
            <person name="Land M."/>
            <person name="Hauser L."/>
            <person name="Kyrpides N."/>
            <person name="Ivanova N."/>
            <person name="Ovchinnikova G."/>
            <person name="Pagani I."/>
            <person name="Sobecky P.A."/>
            <person name="Martinez R.J."/>
            <person name="Woyke T."/>
        </authorList>
    </citation>
    <scope>NUCLEOTIDE SEQUENCE [LARGE SCALE GENOMIC DNA]</scope>
    <source>
        <strain evidence="2">Y9602</strain>
    </source>
</reference>
<dbReference type="OrthoDB" id="9798683at2"/>
<name>A0A0H3FD72_RAHSY</name>
<dbReference type="EMBL" id="CP002505">
    <property type="protein sequence ID" value="ADW74996.1"/>
    <property type="molecule type" value="Genomic_DNA"/>
</dbReference>
<dbReference type="Proteomes" id="UP000007257">
    <property type="component" value="Chromosome"/>
</dbReference>
<dbReference type="InterPro" id="IPR010843">
    <property type="entry name" value="Uncharacterised_AroM"/>
</dbReference>
<dbReference type="GO" id="GO:0016855">
    <property type="term" value="F:racemase and epimerase activity, acting on amino acids and derivatives"/>
    <property type="evidence" value="ECO:0007669"/>
    <property type="project" value="InterPro"/>
</dbReference>
<dbReference type="eggNOG" id="COG4126">
    <property type="taxonomic scope" value="Bacteria"/>
</dbReference>
<dbReference type="RefSeq" id="WP_013576689.1">
    <property type="nucleotide sequence ID" value="NC_015061.1"/>
</dbReference>
<sequence>MMTSLATLTIGQAPRSDIMPLLMEHLPAGSVTHVGLLDGLSREQIEQRYAAAEGDAVLVTRLLDGSQVTMAAHRVESGLQEKIDVLEALGCLTILLLCTGEFHHLHANNALLLEPDRIIPPLIASIVGQHRAGIVVPVESQVVEQANKWRKLAKAPCFAVASPYLSDDQALTDAAMHLAEQGAEVVVLDCIGFNRHHLDVLKKYLNIPVLLPNVLMAKLAAELVV</sequence>
<protein>
    <submittedName>
        <fullName evidence="1">AroM family protein</fullName>
    </submittedName>
</protein>